<proteinExistence type="predicted"/>
<name>A0A5A7N5F8_9PROT</name>
<dbReference type="InterPro" id="IPR052205">
    <property type="entry name" value="FliO/MopB"/>
</dbReference>
<keyword evidence="1" id="KW-0472">Membrane</keyword>
<protein>
    <submittedName>
        <fullName evidence="2">Uncharacterized protein</fullName>
    </submittedName>
</protein>
<gene>
    <name evidence="2" type="ORF">JCM17846_12350</name>
</gene>
<comment type="caution">
    <text evidence="2">The sequence shown here is derived from an EMBL/GenBank/DDBJ whole genome shotgun (WGS) entry which is preliminary data.</text>
</comment>
<sequence length="103" mass="11378">MLAKDIITAILSLLFVIGLIGGLAFILRRWSGMGGQPLIRTGRTDRRLVVLETRQIDARNKLVLIQCDGDEHLVLIGPSTCLQITSDRQTQPTPQSITQEPQS</sequence>
<reference evidence="2 3" key="1">
    <citation type="submission" date="2019-09" db="EMBL/GenBank/DDBJ databases">
        <title>NBRP : Genome information of microbial organism related human and environment.</title>
        <authorList>
            <person name="Hattori M."/>
            <person name="Oshima K."/>
            <person name="Inaba H."/>
            <person name="Suda W."/>
            <person name="Sakamoto M."/>
            <person name="Iino T."/>
            <person name="Kitahara M."/>
            <person name="Oshida Y."/>
            <person name="Iida T."/>
            <person name="Kudo T."/>
            <person name="Itoh T."/>
            <person name="Ohkuma M."/>
        </authorList>
    </citation>
    <scope>NUCLEOTIDE SEQUENCE [LARGE SCALE GENOMIC DNA]</scope>
    <source>
        <strain evidence="2 3">Q-1</strain>
    </source>
</reference>
<keyword evidence="1" id="KW-1133">Transmembrane helix</keyword>
<evidence type="ECO:0000313" key="2">
    <source>
        <dbReference type="EMBL" id="GER03553.1"/>
    </source>
</evidence>
<dbReference type="PANTHER" id="PTHR38766:SF1">
    <property type="entry name" value="FLAGELLAR PROTEIN FLIO"/>
    <property type="match status" value="1"/>
</dbReference>
<keyword evidence="3" id="KW-1185">Reference proteome</keyword>
<organism evidence="2 3">
    <name type="scientific">Iodidimonas nitroreducens</name>
    <dbReference type="NCBI Taxonomy" id="1236968"/>
    <lineage>
        <taxon>Bacteria</taxon>
        <taxon>Pseudomonadati</taxon>
        <taxon>Pseudomonadota</taxon>
        <taxon>Alphaproteobacteria</taxon>
        <taxon>Iodidimonadales</taxon>
        <taxon>Iodidimonadaceae</taxon>
        <taxon>Iodidimonas</taxon>
    </lineage>
</organism>
<accession>A0A5A7N5F8</accession>
<dbReference type="PANTHER" id="PTHR38766">
    <property type="entry name" value="FLAGELLAR PROTEIN FLIO"/>
    <property type="match status" value="1"/>
</dbReference>
<dbReference type="AlphaFoldDB" id="A0A5A7N5F8"/>
<evidence type="ECO:0000256" key="1">
    <source>
        <dbReference type="SAM" id="Phobius"/>
    </source>
</evidence>
<keyword evidence="1" id="KW-0812">Transmembrane</keyword>
<evidence type="ECO:0000313" key="3">
    <source>
        <dbReference type="Proteomes" id="UP000324996"/>
    </source>
</evidence>
<dbReference type="RefSeq" id="WP_042087264.1">
    <property type="nucleotide sequence ID" value="NZ_BKCN01000004.1"/>
</dbReference>
<dbReference type="EMBL" id="BKCN01000004">
    <property type="protein sequence ID" value="GER03553.1"/>
    <property type="molecule type" value="Genomic_DNA"/>
</dbReference>
<feature type="transmembrane region" description="Helical" evidence="1">
    <location>
        <begin position="6"/>
        <end position="27"/>
    </location>
</feature>
<dbReference type="Proteomes" id="UP000324996">
    <property type="component" value="Unassembled WGS sequence"/>
</dbReference>